<proteinExistence type="predicted"/>
<name>A0AAU7LZG2_9BURK</name>
<sequence length="40" mass="4681">MNEAQVRTIEQVRQVLDGTQALESRIEEGHVMRDHVCVFR</sequence>
<protein>
    <submittedName>
        <fullName evidence="1">Uncharacterized protein</fullName>
    </submittedName>
</protein>
<dbReference type="RefSeq" id="WP_349283053.1">
    <property type="nucleotide sequence ID" value="NZ_CBCSCU010000100.1"/>
</dbReference>
<dbReference type="AlphaFoldDB" id="A0AAU7LZG2"/>
<geneLocation type="plasmid" evidence="1">
    <name>p3</name>
</geneLocation>
<gene>
    <name evidence="1" type="ORF">ABLV49_24265</name>
</gene>
<keyword evidence="1" id="KW-0614">Plasmid</keyword>
<reference evidence="1" key="1">
    <citation type="submission" date="2024-05" db="EMBL/GenBank/DDBJ databases">
        <authorList>
            <person name="Bunk B."/>
            <person name="Swiderski J."/>
            <person name="Sproer C."/>
            <person name="Thiel V."/>
        </authorList>
    </citation>
    <scope>NUCLEOTIDE SEQUENCE</scope>
    <source>
        <strain evidence="1">DSM 17735</strain>
        <plasmid evidence="1">p3</plasmid>
    </source>
</reference>
<evidence type="ECO:0000313" key="1">
    <source>
        <dbReference type="EMBL" id="XBP73092.1"/>
    </source>
</evidence>
<accession>A0AAU7LZG2</accession>
<dbReference type="EMBL" id="CP157678">
    <property type="protein sequence ID" value="XBP73092.1"/>
    <property type="molecule type" value="Genomic_DNA"/>
</dbReference>
<organism evidence="1">
    <name type="scientific">Polaromonas hydrogenivorans</name>
    <dbReference type="NCBI Taxonomy" id="335476"/>
    <lineage>
        <taxon>Bacteria</taxon>
        <taxon>Pseudomonadati</taxon>
        <taxon>Pseudomonadota</taxon>
        <taxon>Betaproteobacteria</taxon>
        <taxon>Burkholderiales</taxon>
        <taxon>Comamonadaceae</taxon>
        <taxon>Polaromonas</taxon>
    </lineage>
</organism>